<protein>
    <recommendedName>
        <fullName evidence="1">Protease Do-like PDZ domain-containing protein</fullName>
    </recommendedName>
</protein>
<dbReference type="EMBL" id="HBHX01004219">
    <property type="protein sequence ID" value="CAE0100894.1"/>
    <property type="molecule type" value="Transcribed_RNA"/>
</dbReference>
<proteinExistence type="predicted"/>
<accession>A0A7S3AGK5</accession>
<dbReference type="Pfam" id="PF17815">
    <property type="entry name" value="PDZ_3"/>
    <property type="match status" value="1"/>
</dbReference>
<name>A0A7S3AGK5_9EUKA</name>
<evidence type="ECO:0000259" key="1">
    <source>
        <dbReference type="Pfam" id="PF17815"/>
    </source>
</evidence>
<dbReference type="InterPro" id="IPR041517">
    <property type="entry name" value="DEGP_PDZ"/>
</dbReference>
<dbReference type="AlphaFoldDB" id="A0A7S3AGK5"/>
<organism evidence="2">
    <name type="scientific">Haptolina ericina</name>
    <dbReference type="NCBI Taxonomy" id="156174"/>
    <lineage>
        <taxon>Eukaryota</taxon>
        <taxon>Haptista</taxon>
        <taxon>Haptophyta</taxon>
        <taxon>Prymnesiophyceae</taxon>
        <taxon>Prymnesiales</taxon>
        <taxon>Prymnesiaceae</taxon>
        <taxon>Haptolina</taxon>
    </lineage>
</organism>
<dbReference type="InterPro" id="IPR046449">
    <property type="entry name" value="DEGP_PDZ_sf"/>
</dbReference>
<evidence type="ECO:0000313" key="2">
    <source>
        <dbReference type="EMBL" id="CAE0100894.1"/>
    </source>
</evidence>
<sequence>MSSYAHGTYTKTYGRHGFRTDPDREIVVLINVLSGSDVNHGYESFSYKWKELVTFNGETVLSLAGLYAAWQRAASAEFLEFCFGDAETAWYRKIVLDGALVRESEEHLLALHGIPARASMGVLNQTHRVALHAANGATLPPVHP</sequence>
<reference evidence="2" key="1">
    <citation type="submission" date="2021-01" db="EMBL/GenBank/DDBJ databases">
        <authorList>
            <person name="Corre E."/>
            <person name="Pelletier E."/>
            <person name="Niang G."/>
            <person name="Scheremetjew M."/>
            <person name="Finn R."/>
            <person name="Kale V."/>
            <person name="Holt S."/>
            <person name="Cochrane G."/>
            <person name="Meng A."/>
            <person name="Brown T."/>
            <person name="Cohen L."/>
        </authorList>
    </citation>
    <scope>NUCLEOTIDE SEQUENCE</scope>
    <source>
        <strain evidence="2">CCMP281</strain>
    </source>
</reference>
<gene>
    <name evidence="2" type="ORF">HERI1096_LOCUS2323</name>
</gene>
<feature type="domain" description="Protease Do-like PDZ" evidence="1">
    <location>
        <begin position="15"/>
        <end position="119"/>
    </location>
</feature>
<dbReference type="Gene3D" id="3.20.190.20">
    <property type="match status" value="1"/>
</dbReference>